<proteinExistence type="predicted"/>
<gene>
    <name evidence="2" type="ORF">B2_00024</name>
</gene>
<feature type="compositionally biased region" description="Basic and acidic residues" evidence="1">
    <location>
        <begin position="163"/>
        <end position="174"/>
    </location>
</feature>
<keyword evidence="3" id="KW-1185">Reference proteome</keyword>
<evidence type="ECO:0000256" key="1">
    <source>
        <dbReference type="SAM" id="MobiDB-lite"/>
    </source>
</evidence>
<name>A0A7G5B8N5_9CAUD</name>
<evidence type="ECO:0000313" key="2">
    <source>
        <dbReference type="EMBL" id="QMV32658.1"/>
    </source>
</evidence>
<reference evidence="2" key="1">
    <citation type="submission" date="2020-07" db="EMBL/GenBank/DDBJ databases">
        <title>Ralstonia phages.</title>
        <authorList>
            <person name="Trotereau A."/>
            <person name="Boyer C."/>
            <person name="Torres-Barcelo C."/>
        </authorList>
    </citation>
    <scope>NUCLEOTIDE SEQUENCE [LARGE SCALE GENOMIC DNA]</scope>
</reference>
<organism evidence="2 3">
    <name type="scientific">Ralstonia phage Cimandef</name>
    <dbReference type="NCBI Taxonomy" id="2759720"/>
    <lineage>
        <taxon>Viruses</taxon>
        <taxon>Duplodnaviria</taxon>
        <taxon>Heunggongvirae</taxon>
        <taxon>Uroviricota</taxon>
        <taxon>Caudoviricetes</taxon>
        <taxon>Cimandefvirus</taxon>
        <taxon>Cimandefvirus cimandef</taxon>
    </lineage>
</organism>
<feature type="region of interest" description="Disordered" evidence="1">
    <location>
        <begin position="160"/>
        <end position="191"/>
    </location>
</feature>
<evidence type="ECO:0000313" key="3">
    <source>
        <dbReference type="Proteomes" id="UP000515365"/>
    </source>
</evidence>
<sequence>MAGDWIKMRTDLYRDPKVCMMADLLMCDDGELACHVNQHCQRNMTVTRNVMRNVTVGALVSVWGVMRMQGKCEETDLVCDGVAIGVIDDIADLPGFGAVMEAVGWVCRTEDGLVFPRFFEDNNVAPAGADRSKGAVRQQRYRERQKAKCDVTSDVTSDVTVTPREEKSREEKIVDTSLRSVSTAPAEKPTPAVQKFDPLKALIAEGVPKQTAEDFLKIRKAKRAPLTQTALDAIRREAEAAAFSMAQAIETCCSRGWQGFKAEWVERDQGRSAPARANGRPSINDFGGDMPTGQYDNIFERRRA</sequence>
<dbReference type="Proteomes" id="UP000515365">
    <property type="component" value="Segment"/>
</dbReference>
<accession>A0A7G5B8N5</accession>
<protein>
    <submittedName>
        <fullName evidence="2">Uncharacterized protein</fullName>
    </submittedName>
</protein>
<feature type="region of interest" description="Disordered" evidence="1">
    <location>
        <begin position="270"/>
        <end position="304"/>
    </location>
</feature>
<dbReference type="EMBL" id="MT740730">
    <property type="protein sequence ID" value="QMV32658.1"/>
    <property type="molecule type" value="Genomic_DNA"/>
</dbReference>